<dbReference type="InterPro" id="IPR036397">
    <property type="entry name" value="RNaseH_sf"/>
</dbReference>
<organism evidence="2 3">
    <name type="scientific">Endocarpon pusillum (strain Z07020 / HMAS-L-300199)</name>
    <name type="common">Lichen-forming fungus</name>
    <dbReference type="NCBI Taxonomy" id="1263415"/>
    <lineage>
        <taxon>Eukaryota</taxon>
        <taxon>Fungi</taxon>
        <taxon>Dikarya</taxon>
        <taxon>Ascomycota</taxon>
        <taxon>Pezizomycotina</taxon>
        <taxon>Eurotiomycetes</taxon>
        <taxon>Chaetothyriomycetidae</taxon>
        <taxon>Verrucariales</taxon>
        <taxon>Verrucariaceae</taxon>
        <taxon>Endocarpon</taxon>
    </lineage>
</organism>
<dbReference type="InterPro" id="IPR004875">
    <property type="entry name" value="DDE_SF_endonuclease_dom"/>
</dbReference>
<evidence type="ECO:0000259" key="1">
    <source>
        <dbReference type="Pfam" id="PF03184"/>
    </source>
</evidence>
<dbReference type="GO" id="GO:0005634">
    <property type="term" value="C:nucleus"/>
    <property type="evidence" value="ECO:0007669"/>
    <property type="project" value="TreeGrafter"/>
</dbReference>
<keyword evidence="3" id="KW-1185">Reference proteome</keyword>
<dbReference type="HOGENOM" id="CLU_013929_20_0_1"/>
<dbReference type="EMBL" id="KE721000">
    <property type="protein sequence ID" value="ERF73037.1"/>
    <property type="molecule type" value="Genomic_DNA"/>
</dbReference>
<dbReference type="AlphaFoldDB" id="U1G6M5"/>
<dbReference type="InterPro" id="IPR050863">
    <property type="entry name" value="CenT-Element_Derived"/>
</dbReference>
<name>U1G6M5_ENDPU</name>
<gene>
    <name evidence="2" type="ORF">EPUS_07131</name>
</gene>
<dbReference type="RefSeq" id="XP_007801352.1">
    <property type="nucleotide sequence ID" value="XM_007803161.1"/>
</dbReference>
<dbReference type="PANTHER" id="PTHR19303:SF74">
    <property type="entry name" value="POGO TRANSPOSABLE ELEMENT WITH KRAB DOMAIN"/>
    <property type="match status" value="1"/>
</dbReference>
<feature type="domain" description="DDE-1" evidence="1">
    <location>
        <begin position="87"/>
        <end position="220"/>
    </location>
</feature>
<sequence>MALDSDIIERFFAEFEQLRSQYAVDSQDIYNMDETGFQIGQIASKYVVFDPAMGGPAAPASDNTQWVSIIECMNTERATEHHMFPEHEELPDVIWAFSPKGWTDEELAVDWLRRIFVPVASKQGKHTILILDSQKSHITGEFQYFCLENNIHPLYLPAHATHKLQPLDVGPFSPLSSAYSRAVEEYAPTGTTALNRSIFIVLYVRARQEAFTERNIRAGWRRAGIWPTNKQKLLDDPEIQNFGRTTPEYQPAPVKEGPNHLYSTPKKLNEIRELQAQIEAKVTPRTQRAVRKPSHAAIQEHAGAQLLQNELNNLRKQSHQQEVKKRSKRMVKERVQRSWNLEEVRAAKEGRAPSRVQITHRTEDSLRIRILSDRLK</sequence>
<evidence type="ECO:0000313" key="2">
    <source>
        <dbReference type="EMBL" id="ERF73037.1"/>
    </source>
</evidence>
<dbReference type="Gene3D" id="3.30.420.10">
    <property type="entry name" value="Ribonuclease H-like superfamily/Ribonuclease H"/>
    <property type="match status" value="1"/>
</dbReference>
<evidence type="ECO:0000313" key="3">
    <source>
        <dbReference type="Proteomes" id="UP000019373"/>
    </source>
</evidence>
<dbReference type="Proteomes" id="UP000019373">
    <property type="component" value="Unassembled WGS sequence"/>
</dbReference>
<reference evidence="3" key="1">
    <citation type="journal article" date="2014" name="BMC Genomics">
        <title>Genome characteristics reveal the impact of lichenization on lichen-forming fungus Endocarpon pusillum Hedwig (Verrucariales, Ascomycota).</title>
        <authorList>
            <person name="Wang Y.-Y."/>
            <person name="Liu B."/>
            <person name="Zhang X.-Y."/>
            <person name="Zhou Q.-M."/>
            <person name="Zhang T."/>
            <person name="Li H."/>
            <person name="Yu Y.-F."/>
            <person name="Zhang X.-L."/>
            <person name="Hao X.-Y."/>
            <person name="Wang M."/>
            <person name="Wang L."/>
            <person name="Wei J.-C."/>
        </authorList>
    </citation>
    <scope>NUCLEOTIDE SEQUENCE [LARGE SCALE GENOMIC DNA]</scope>
    <source>
        <strain evidence="3">Z07020 / HMAS-L-300199</strain>
    </source>
</reference>
<dbReference type="PANTHER" id="PTHR19303">
    <property type="entry name" value="TRANSPOSON"/>
    <property type="match status" value="1"/>
</dbReference>
<protein>
    <recommendedName>
        <fullName evidence="1">DDE-1 domain-containing protein</fullName>
    </recommendedName>
</protein>
<proteinExistence type="predicted"/>
<dbReference type="OrthoDB" id="5396311at2759"/>
<dbReference type="GO" id="GO:0003677">
    <property type="term" value="F:DNA binding"/>
    <property type="evidence" value="ECO:0007669"/>
    <property type="project" value="TreeGrafter"/>
</dbReference>
<accession>U1G6M5</accession>
<dbReference type="Pfam" id="PF03184">
    <property type="entry name" value="DDE_1"/>
    <property type="match status" value="1"/>
</dbReference>
<dbReference type="GeneID" id="19242018"/>
<dbReference type="eggNOG" id="ENOG502T85H">
    <property type="taxonomic scope" value="Eukaryota"/>
</dbReference>